<dbReference type="InterPro" id="IPR002610">
    <property type="entry name" value="Peptidase_S54_rhomboid-like"/>
</dbReference>
<dbReference type="SUPFAM" id="SSF144091">
    <property type="entry name" value="Rhomboid-like"/>
    <property type="match status" value="1"/>
</dbReference>
<keyword evidence="7 8" id="KW-0472">Membrane</keyword>
<keyword evidence="11" id="KW-1185">Reference proteome</keyword>
<evidence type="ECO:0000256" key="2">
    <source>
        <dbReference type="ARBA" id="ARBA00004141"/>
    </source>
</evidence>
<dbReference type="GO" id="GO:0005737">
    <property type="term" value="C:cytoplasm"/>
    <property type="evidence" value="ECO:0007669"/>
    <property type="project" value="UniProtKB-ARBA"/>
</dbReference>
<keyword evidence="8" id="KW-0645">Protease</keyword>
<evidence type="ECO:0000256" key="5">
    <source>
        <dbReference type="ARBA" id="ARBA00022801"/>
    </source>
</evidence>
<sequence length="292" mass="32180">MGRKSSYVPDLETSGRMGQWLEPYPPPPPPPQEWVPWLMPLMALVLSFAFAFTMFVNDCPSSKDHDATDCVFYPSLGRFSFEPFFVNPLLGPTAETLDKLGALDYKKIVMDGERWRLVSCMWLHAGVVHLLANLFSLLFTGIRLEEEFGFVKIGLLYFLSGLGGSLVSCVSNKLSISVGVSGALFGLLGAMLSELITNWTIYSNKCTALFTLLLVIGINMAVGAVPHVDSSAHIGGFVSGFLLGFVLLMRPQYGYISRKHIPPGYNMGLIRPKFKIYQLLLCLTSLVLLVIG</sequence>
<dbReference type="PANTHER" id="PTHR22936">
    <property type="entry name" value="RHOMBOID-RELATED"/>
    <property type="match status" value="1"/>
</dbReference>
<keyword evidence="4 8" id="KW-0812">Transmembrane</keyword>
<dbReference type="InterPro" id="IPR022764">
    <property type="entry name" value="Peptidase_S54_rhomboid_dom"/>
</dbReference>
<feature type="transmembrane region" description="Helical" evidence="8">
    <location>
        <begin position="234"/>
        <end position="253"/>
    </location>
</feature>
<comment type="subcellular location">
    <subcellularLocation>
        <location evidence="2 8">Membrane</location>
        <topology evidence="2 8">Multi-pass membrane protein</topology>
    </subcellularLocation>
</comment>
<evidence type="ECO:0000256" key="4">
    <source>
        <dbReference type="ARBA" id="ARBA00022692"/>
    </source>
</evidence>
<evidence type="ECO:0000259" key="9">
    <source>
        <dbReference type="Pfam" id="PF01694"/>
    </source>
</evidence>
<comment type="caution">
    <text evidence="8">Lacks conserved residue(s) required for the propagation of feature annotation.</text>
</comment>
<feature type="transmembrane region" description="Helical" evidence="8">
    <location>
        <begin position="34"/>
        <end position="56"/>
    </location>
</feature>
<proteinExistence type="inferred from homology"/>
<accession>A0A8J5HTE2</accession>
<evidence type="ECO:0000256" key="7">
    <source>
        <dbReference type="ARBA" id="ARBA00023136"/>
    </source>
</evidence>
<feature type="domain" description="Peptidase S54 rhomboid" evidence="9">
    <location>
        <begin position="112"/>
        <end position="249"/>
    </location>
</feature>
<keyword evidence="5 8" id="KW-0378">Hydrolase</keyword>
<comment type="catalytic activity">
    <reaction evidence="1 8">
        <text>Cleaves type-1 transmembrane domains using a catalytic dyad composed of serine and histidine that are contributed by different transmembrane domains.</text>
        <dbReference type="EC" id="3.4.21.105"/>
    </reaction>
</comment>
<gene>
    <name evidence="10" type="ORF">ZIOFF_007322</name>
</gene>
<evidence type="ECO:0000313" key="10">
    <source>
        <dbReference type="EMBL" id="KAG6533453.1"/>
    </source>
</evidence>
<keyword evidence="8" id="KW-0720">Serine protease</keyword>
<feature type="transmembrane region" description="Helical" evidence="8">
    <location>
        <begin position="208"/>
        <end position="228"/>
    </location>
</feature>
<evidence type="ECO:0000256" key="3">
    <source>
        <dbReference type="ARBA" id="ARBA00009045"/>
    </source>
</evidence>
<dbReference type="GO" id="GO:0006508">
    <property type="term" value="P:proteolysis"/>
    <property type="evidence" value="ECO:0007669"/>
    <property type="project" value="UniProtKB-KW"/>
</dbReference>
<dbReference type="EMBL" id="JACMSC010000002">
    <property type="protein sequence ID" value="KAG6533453.1"/>
    <property type="molecule type" value="Genomic_DNA"/>
</dbReference>
<dbReference type="Gene3D" id="1.20.1540.10">
    <property type="entry name" value="Rhomboid-like"/>
    <property type="match status" value="1"/>
</dbReference>
<dbReference type="PANTHER" id="PTHR22936:SF77">
    <property type="entry name" value="RHOMBOID-LIKE PROTEIN 1"/>
    <property type="match status" value="1"/>
</dbReference>
<dbReference type="GO" id="GO:0004252">
    <property type="term" value="F:serine-type endopeptidase activity"/>
    <property type="evidence" value="ECO:0007669"/>
    <property type="project" value="InterPro"/>
</dbReference>
<feature type="transmembrane region" description="Helical" evidence="8">
    <location>
        <begin position="174"/>
        <end position="196"/>
    </location>
</feature>
<dbReference type="Pfam" id="PF01694">
    <property type="entry name" value="Rhomboid"/>
    <property type="match status" value="1"/>
</dbReference>
<dbReference type="GO" id="GO:0012505">
    <property type="term" value="C:endomembrane system"/>
    <property type="evidence" value="ECO:0007669"/>
    <property type="project" value="UniProtKB-ARBA"/>
</dbReference>
<evidence type="ECO:0000256" key="6">
    <source>
        <dbReference type="ARBA" id="ARBA00022989"/>
    </source>
</evidence>
<organism evidence="10 11">
    <name type="scientific">Zingiber officinale</name>
    <name type="common">Ginger</name>
    <name type="synonym">Amomum zingiber</name>
    <dbReference type="NCBI Taxonomy" id="94328"/>
    <lineage>
        <taxon>Eukaryota</taxon>
        <taxon>Viridiplantae</taxon>
        <taxon>Streptophyta</taxon>
        <taxon>Embryophyta</taxon>
        <taxon>Tracheophyta</taxon>
        <taxon>Spermatophyta</taxon>
        <taxon>Magnoliopsida</taxon>
        <taxon>Liliopsida</taxon>
        <taxon>Zingiberales</taxon>
        <taxon>Zingiberaceae</taxon>
        <taxon>Zingiber</taxon>
    </lineage>
</organism>
<comment type="caution">
    <text evidence="10">The sequence shown here is derived from an EMBL/GenBank/DDBJ whole genome shotgun (WGS) entry which is preliminary data.</text>
</comment>
<comment type="function">
    <text evidence="8">Serine protease involved in intramembrane proteolysis.</text>
</comment>
<feature type="transmembrane region" description="Helical" evidence="8">
    <location>
        <begin position="274"/>
        <end position="291"/>
    </location>
</feature>
<reference evidence="10 11" key="1">
    <citation type="submission" date="2020-08" db="EMBL/GenBank/DDBJ databases">
        <title>Plant Genome Project.</title>
        <authorList>
            <person name="Zhang R.-G."/>
        </authorList>
    </citation>
    <scope>NUCLEOTIDE SEQUENCE [LARGE SCALE GENOMIC DNA]</scope>
    <source>
        <tissue evidence="10">Rhizome</tissue>
    </source>
</reference>
<dbReference type="EC" id="3.4.21.105" evidence="8"/>
<protein>
    <recommendedName>
        <fullName evidence="8">RHOMBOID-like protein</fullName>
        <ecNumber evidence="8">3.4.21.105</ecNumber>
    </recommendedName>
</protein>
<dbReference type="AlphaFoldDB" id="A0A8J5HTE2"/>
<evidence type="ECO:0000256" key="8">
    <source>
        <dbReference type="RuleBase" id="RU362115"/>
    </source>
</evidence>
<evidence type="ECO:0000313" key="11">
    <source>
        <dbReference type="Proteomes" id="UP000734854"/>
    </source>
</evidence>
<dbReference type="FunFam" id="1.20.1540.10:FF:000019">
    <property type="entry name" value="RHOMBOID-like protein"/>
    <property type="match status" value="1"/>
</dbReference>
<comment type="similarity">
    <text evidence="3 8">Belongs to the peptidase S54 family.</text>
</comment>
<name>A0A8J5HTE2_ZINOF</name>
<evidence type="ECO:0000256" key="1">
    <source>
        <dbReference type="ARBA" id="ARBA00000156"/>
    </source>
</evidence>
<dbReference type="Proteomes" id="UP000734854">
    <property type="component" value="Unassembled WGS sequence"/>
</dbReference>
<dbReference type="InterPro" id="IPR035952">
    <property type="entry name" value="Rhomboid-like_sf"/>
</dbReference>
<keyword evidence="6 8" id="KW-1133">Transmembrane helix</keyword>
<dbReference type="GO" id="GO:0016020">
    <property type="term" value="C:membrane"/>
    <property type="evidence" value="ECO:0007669"/>
    <property type="project" value="UniProtKB-SubCell"/>
</dbReference>
<feature type="transmembrane region" description="Helical" evidence="8">
    <location>
        <begin position="115"/>
        <end position="139"/>
    </location>
</feature>